<evidence type="ECO:0000313" key="2">
    <source>
        <dbReference type="Proteomes" id="UP001177021"/>
    </source>
</evidence>
<organism evidence="1 2">
    <name type="scientific">Trifolium pratense</name>
    <name type="common">Red clover</name>
    <dbReference type="NCBI Taxonomy" id="57577"/>
    <lineage>
        <taxon>Eukaryota</taxon>
        <taxon>Viridiplantae</taxon>
        <taxon>Streptophyta</taxon>
        <taxon>Embryophyta</taxon>
        <taxon>Tracheophyta</taxon>
        <taxon>Spermatophyta</taxon>
        <taxon>Magnoliopsida</taxon>
        <taxon>eudicotyledons</taxon>
        <taxon>Gunneridae</taxon>
        <taxon>Pentapetalae</taxon>
        <taxon>rosids</taxon>
        <taxon>fabids</taxon>
        <taxon>Fabales</taxon>
        <taxon>Fabaceae</taxon>
        <taxon>Papilionoideae</taxon>
        <taxon>50 kb inversion clade</taxon>
        <taxon>NPAAA clade</taxon>
        <taxon>Hologalegina</taxon>
        <taxon>IRL clade</taxon>
        <taxon>Trifolieae</taxon>
        <taxon>Trifolium</taxon>
    </lineage>
</organism>
<protein>
    <submittedName>
        <fullName evidence="1">Uncharacterized protein</fullName>
    </submittedName>
</protein>
<sequence>MKSGGIGFGSGGGIVEIVVVVDFFIVRVQTLPTKFEKGKAVITKVAALARFGVLPGAMVAALVYSPPNYADKQAPATTN</sequence>
<gene>
    <name evidence="1" type="ORF">MILVUS5_LOCUS22601</name>
</gene>
<proteinExistence type="predicted"/>
<name>A0ACB0KGK7_TRIPR</name>
<keyword evidence="2" id="KW-1185">Reference proteome</keyword>
<reference evidence="1" key="1">
    <citation type="submission" date="2023-10" db="EMBL/GenBank/DDBJ databases">
        <authorList>
            <person name="Rodriguez Cubillos JULIANA M."/>
            <person name="De Vega J."/>
        </authorList>
    </citation>
    <scope>NUCLEOTIDE SEQUENCE</scope>
</reference>
<dbReference type="Proteomes" id="UP001177021">
    <property type="component" value="Unassembled WGS sequence"/>
</dbReference>
<accession>A0ACB0KGK7</accession>
<evidence type="ECO:0000313" key="1">
    <source>
        <dbReference type="EMBL" id="CAJ2655708.1"/>
    </source>
</evidence>
<comment type="caution">
    <text evidence="1">The sequence shown here is derived from an EMBL/GenBank/DDBJ whole genome shotgun (WGS) entry which is preliminary data.</text>
</comment>
<dbReference type="EMBL" id="CASHSV030000206">
    <property type="protein sequence ID" value="CAJ2655708.1"/>
    <property type="molecule type" value="Genomic_DNA"/>
</dbReference>